<comment type="caution">
    <text evidence="7">The sequence shown here is derived from an EMBL/GenBank/DDBJ whole genome shotgun (WGS) entry which is preliminary data.</text>
</comment>
<feature type="transmembrane region" description="Helical" evidence="5">
    <location>
        <begin position="21"/>
        <end position="42"/>
    </location>
</feature>
<dbReference type="Proteomes" id="UP000316213">
    <property type="component" value="Unassembled WGS sequence"/>
</dbReference>
<feature type="transmembrane region" description="Helical" evidence="5">
    <location>
        <begin position="144"/>
        <end position="168"/>
    </location>
</feature>
<keyword evidence="4 5" id="KW-0472">Membrane</keyword>
<sequence length="451" mass="49510">MTPIQLIKNAAGEEAAHRRHIVMLCALTAGIGFLFFLADHSIPTEQSESRLDVLETGNRMRRIGVLGFGMLGTVLFLARTKYRFSLGNPLAVATAAYLGLCLLSMVWADSSEIASRRILVSLLCFIGAAGICRHFSPRDFCPAVLVISTVYLGIGLLAELAGVAPAFSDDRFRFRGTLHPNSQGLNCVFMCLSTACLYPRAVRWRPILAVVFMTGLFFLLLTGSRTSLYSLLFAAAGFWWLSSNWYQRGLAISASAFAATFLVLLSVVVGSEAGLISDVANLGRDGETATTMTGRTPVWNELLKMVAGSPYLGYGYQSFWNLNRYADLEVRLGWVPTHAHSAYLETTLGIGFVGVSLFLLAIIMGALRASERFKETRDPGYAFGLTLMLVAMVHSALESTFAAPTSYFSTVLFCSWFMLAFQHSELNELSSSRRQWRVVQRVQPDVSYPAA</sequence>
<evidence type="ECO:0000313" key="8">
    <source>
        <dbReference type="Proteomes" id="UP000316213"/>
    </source>
</evidence>
<dbReference type="RefSeq" id="WP_146579446.1">
    <property type="nucleotide sequence ID" value="NZ_SJPM01000009.1"/>
</dbReference>
<reference evidence="7 8" key="1">
    <citation type="submission" date="2019-02" db="EMBL/GenBank/DDBJ databases">
        <title>Deep-cultivation of Planctomycetes and their phenomic and genomic characterization uncovers novel biology.</title>
        <authorList>
            <person name="Wiegand S."/>
            <person name="Jogler M."/>
            <person name="Boedeker C."/>
            <person name="Pinto D."/>
            <person name="Vollmers J."/>
            <person name="Rivas-Marin E."/>
            <person name="Kohn T."/>
            <person name="Peeters S.H."/>
            <person name="Heuer A."/>
            <person name="Rast P."/>
            <person name="Oberbeckmann S."/>
            <person name="Bunk B."/>
            <person name="Jeske O."/>
            <person name="Meyerdierks A."/>
            <person name="Storesund J.E."/>
            <person name="Kallscheuer N."/>
            <person name="Luecker S."/>
            <person name="Lage O.M."/>
            <person name="Pohl T."/>
            <person name="Merkel B.J."/>
            <person name="Hornburger P."/>
            <person name="Mueller R.-W."/>
            <person name="Bruemmer F."/>
            <person name="Labrenz M."/>
            <person name="Spormann A.M."/>
            <person name="Op Den Camp H."/>
            <person name="Overmann J."/>
            <person name="Amann R."/>
            <person name="Jetten M.S.M."/>
            <person name="Mascher T."/>
            <person name="Medema M.H."/>
            <person name="Devos D.P."/>
            <person name="Kaster A.-K."/>
            <person name="Ovreas L."/>
            <person name="Rohde M."/>
            <person name="Galperin M.Y."/>
            <person name="Jogler C."/>
        </authorList>
    </citation>
    <scope>NUCLEOTIDE SEQUENCE [LARGE SCALE GENOMIC DNA]</scope>
    <source>
        <strain evidence="7 8">Pla100</strain>
    </source>
</reference>
<organism evidence="7 8">
    <name type="scientific">Neorhodopirellula pilleata</name>
    <dbReference type="NCBI Taxonomy" id="2714738"/>
    <lineage>
        <taxon>Bacteria</taxon>
        <taxon>Pseudomonadati</taxon>
        <taxon>Planctomycetota</taxon>
        <taxon>Planctomycetia</taxon>
        <taxon>Pirellulales</taxon>
        <taxon>Pirellulaceae</taxon>
        <taxon>Neorhodopirellula</taxon>
    </lineage>
</organism>
<feature type="transmembrane region" description="Helical" evidence="5">
    <location>
        <begin position="379"/>
        <end position="397"/>
    </location>
</feature>
<feature type="transmembrane region" description="Helical" evidence="5">
    <location>
        <begin position="62"/>
        <end position="78"/>
    </location>
</feature>
<dbReference type="GO" id="GO:0016874">
    <property type="term" value="F:ligase activity"/>
    <property type="evidence" value="ECO:0007669"/>
    <property type="project" value="UniProtKB-KW"/>
</dbReference>
<dbReference type="Pfam" id="PF04932">
    <property type="entry name" value="Wzy_C"/>
    <property type="match status" value="1"/>
</dbReference>
<comment type="subcellular location">
    <subcellularLocation>
        <location evidence="1">Membrane</location>
        <topology evidence="1">Multi-pass membrane protein</topology>
    </subcellularLocation>
</comment>
<evidence type="ECO:0000313" key="7">
    <source>
        <dbReference type="EMBL" id="TWT93633.1"/>
    </source>
</evidence>
<keyword evidence="3 5" id="KW-1133">Transmembrane helix</keyword>
<dbReference type="GO" id="GO:0016020">
    <property type="term" value="C:membrane"/>
    <property type="evidence" value="ECO:0007669"/>
    <property type="project" value="UniProtKB-SubCell"/>
</dbReference>
<feature type="domain" description="O-antigen ligase-related" evidence="6">
    <location>
        <begin position="211"/>
        <end position="359"/>
    </location>
</feature>
<protein>
    <submittedName>
        <fullName evidence="7">O-Antigen ligase</fullName>
    </submittedName>
</protein>
<evidence type="ECO:0000256" key="4">
    <source>
        <dbReference type="ARBA" id="ARBA00023136"/>
    </source>
</evidence>
<name>A0A5C6A5M0_9BACT</name>
<proteinExistence type="predicted"/>
<gene>
    <name evidence="7" type="ORF">Pla100_41510</name>
</gene>
<dbReference type="AlphaFoldDB" id="A0A5C6A5M0"/>
<evidence type="ECO:0000256" key="2">
    <source>
        <dbReference type="ARBA" id="ARBA00022692"/>
    </source>
</evidence>
<dbReference type="InterPro" id="IPR007016">
    <property type="entry name" value="O-antigen_ligase-rel_domated"/>
</dbReference>
<keyword evidence="8" id="KW-1185">Reference proteome</keyword>
<evidence type="ECO:0000259" key="6">
    <source>
        <dbReference type="Pfam" id="PF04932"/>
    </source>
</evidence>
<feature type="transmembrane region" description="Helical" evidence="5">
    <location>
        <begin position="348"/>
        <end position="367"/>
    </location>
</feature>
<evidence type="ECO:0000256" key="3">
    <source>
        <dbReference type="ARBA" id="ARBA00022989"/>
    </source>
</evidence>
<feature type="transmembrane region" description="Helical" evidence="5">
    <location>
        <begin position="204"/>
        <end position="221"/>
    </location>
</feature>
<dbReference type="PANTHER" id="PTHR37422">
    <property type="entry name" value="TEICHURONIC ACID BIOSYNTHESIS PROTEIN TUAE"/>
    <property type="match status" value="1"/>
</dbReference>
<accession>A0A5C6A5M0</accession>
<keyword evidence="7" id="KW-0436">Ligase</keyword>
<dbReference type="EMBL" id="SJPM01000009">
    <property type="protein sequence ID" value="TWT93633.1"/>
    <property type="molecule type" value="Genomic_DNA"/>
</dbReference>
<feature type="transmembrane region" description="Helical" evidence="5">
    <location>
        <begin position="114"/>
        <end position="132"/>
    </location>
</feature>
<dbReference type="PANTHER" id="PTHR37422:SF17">
    <property type="entry name" value="O-ANTIGEN LIGASE"/>
    <property type="match status" value="1"/>
</dbReference>
<feature type="transmembrane region" description="Helical" evidence="5">
    <location>
        <begin position="250"/>
        <end position="269"/>
    </location>
</feature>
<evidence type="ECO:0000256" key="1">
    <source>
        <dbReference type="ARBA" id="ARBA00004141"/>
    </source>
</evidence>
<dbReference type="InterPro" id="IPR051533">
    <property type="entry name" value="WaaL-like"/>
</dbReference>
<feature type="transmembrane region" description="Helical" evidence="5">
    <location>
        <begin position="90"/>
        <end position="108"/>
    </location>
</feature>
<evidence type="ECO:0000256" key="5">
    <source>
        <dbReference type="SAM" id="Phobius"/>
    </source>
</evidence>
<dbReference type="OrthoDB" id="4391260at2"/>
<keyword evidence="2 5" id="KW-0812">Transmembrane</keyword>